<dbReference type="Proteomes" id="UP001152658">
    <property type="component" value="Unassembled WGS sequence"/>
</dbReference>
<gene>
    <name evidence="1" type="ORF">VAE063_930012</name>
</gene>
<dbReference type="EMBL" id="CALYLK010000134">
    <property type="protein sequence ID" value="CAH8221851.1"/>
    <property type="molecule type" value="Genomic_DNA"/>
</dbReference>
<evidence type="ECO:0000313" key="1">
    <source>
        <dbReference type="EMBL" id="CAH8221851.1"/>
    </source>
</evidence>
<organism evidence="1 2">
    <name type="scientific">Vibrio aestuarianus</name>
    <dbReference type="NCBI Taxonomy" id="28171"/>
    <lineage>
        <taxon>Bacteria</taxon>
        <taxon>Pseudomonadati</taxon>
        <taxon>Pseudomonadota</taxon>
        <taxon>Gammaproteobacteria</taxon>
        <taxon>Vibrionales</taxon>
        <taxon>Vibrionaceae</taxon>
        <taxon>Vibrio</taxon>
    </lineage>
</organism>
<accession>A0ABN8TUF2</accession>
<name>A0ABN8TUF2_9VIBR</name>
<reference evidence="1" key="1">
    <citation type="submission" date="2022-06" db="EMBL/GenBank/DDBJ databases">
        <authorList>
            <person name="Goudenege D."/>
            <person name="Le Roux F."/>
        </authorList>
    </citation>
    <scope>NUCLEOTIDE SEQUENCE</scope>
    <source>
        <strain evidence="1">12-063</strain>
    </source>
</reference>
<sequence>MRHIAINMLRNDTTRKASIRRKTKIATMEISYLEQILASAVGGTINDHTCSHPGI</sequence>
<proteinExistence type="predicted"/>
<keyword evidence="2" id="KW-1185">Reference proteome</keyword>
<evidence type="ECO:0000313" key="2">
    <source>
        <dbReference type="Proteomes" id="UP001152658"/>
    </source>
</evidence>
<comment type="caution">
    <text evidence="1">The sequence shown here is derived from an EMBL/GenBank/DDBJ whole genome shotgun (WGS) entry which is preliminary data.</text>
</comment>
<protein>
    <submittedName>
        <fullName evidence="1">Uncharacterized protein</fullName>
    </submittedName>
</protein>